<dbReference type="InterPro" id="IPR032716">
    <property type="entry name" value="ACC_epsilon"/>
</dbReference>
<accession>A0ABW3R136</accession>
<comment type="caution">
    <text evidence="1">The sequence shown here is derived from an EMBL/GenBank/DDBJ whole genome shotgun (WGS) entry which is preliminary data.</text>
</comment>
<name>A0ABW3R136_9PSEU</name>
<reference evidence="2" key="1">
    <citation type="journal article" date="2019" name="Int. J. Syst. Evol. Microbiol.">
        <title>The Global Catalogue of Microorganisms (GCM) 10K type strain sequencing project: providing services to taxonomists for standard genome sequencing and annotation.</title>
        <authorList>
            <consortium name="The Broad Institute Genomics Platform"/>
            <consortium name="The Broad Institute Genome Sequencing Center for Infectious Disease"/>
            <person name="Wu L."/>
            <person name="Ma J."/>
        </authorList>
    </citation>
    <scope>NUCLEOTIDE SEQUENCE [LARGE SCALE GENOMIC DNA]</scope>
    <source>
        <strain evidence="2">CCUG 60214</strain>
    </source>
</reference>
<proteinExistence type="predicted"/>
<sequence length="62" mass="6914">MTPFLKVLKGEPTEEELAAVTVALLAATAPPVQEQAPRPRQRLHWHRLGEPYAAPTAWTTRL</sequence>
<protein>
    <submittedName>
        <fullName evidence="1">Acyl-CoA carboxylase epsilon subunit</fullName>
    </submittedName>
</protein>
<keyword evidence="2" id="KW-1185">Reference proteome</keyword>
<organism evidence="1 2">
    <name type="scientific">Saccharothrix hoggarensis</name>
    <dbReference type="NCBI Taxonomy" id="913853"/>
    <lineage>
        <taxon>Bacteria</taxon>
        <taxon>Bacillati</taxon>
        <taxon>Actinomycetota</taxon>
        <taxon>Actinomycetes</taxon>
        <taxon>Pseudonocardiales</taxon>
        <taxon>Pseudonocardiaceae</taxon>
        <taxon>Saccharothrix</taxon>
    </lineage>
</organism>
<evidence type="ECO:0000313" key="2">
    <source>
        <dbReference type="Proteomes" id="UP001597168"/>
    </source>
</evidence>
<dbReference type="RefSeq" id="WP_380726931.1">
    <property type="nucleotide sequence ID" value="NZ_JBHTLK010000173.1"/>
</dbReference>
<dbReference type="Proteomes" id="UP001597168">
    <property type="component" value="Unassembled WGS sequence"/>
</dbReference>
<gene>
    <name evidence="1" type="ORF">ACFQ3T_26280</name>
</gene>
<dbReference type="Pfam" id="PF13822">
    <property type="entry name" value="ACC_epsilon"/>
    <property type="match status" value="1"/>
</dbReference>
<evidence type="ECO:0000313" key="1">
    <source>
        <dbReference type="EMBL" id="MFD1150655.1"/>
    </source>
</evidence>
<dbReference type="EMBL" id="JBHTLK010000173">
    <property type="protein sequence ID" value="MFD1150655.1"/>
    <property type="molecule type" value="Genomic_DNA"/>
</dbReference>